<evidence type="ECO:0000313" key="3">
    <source>
        <dbReference type="Proteomes" id="UP001500483"/>
    </source>
</evidence>
<organism evidence="2 3">
    <name type="scientific">Saccharopolyspora gregorii</name>
    <dbReference type="NCBI Taxonomy" id="33914"/>
    <lineage>
        <taxon>Bacteria</taxon>
        <taxon>Bacillati</taxon>
        <taxon>Actinomycetota</taxon>
        <taxon>Actinomycetes</taxon>
        <taxon>Pseudonocardiales</taxon>
        <taxon>Pseudonocardiaceae</taxon>
        <taxon>Saccharopolyspora</taxon>
    </lineage>
</organism>
<gene>
    <name evidence="2" type="ORF">GCM10020366_64300</name>
</gene>
<dbReference type="SUPFAM" id="SSF54593">
    <property type="entry name" value="Glyoxalase/Bleomycin resistance protein/Dihydroxybiphenyl dioxygenase"/>
    <property type="match status" value="2"/>
</dbReference>
<dbReference type="InterPro" id="IPR037523">
    <property type="entry name" value="VOC_core"/>
</dbReference>
<evidence type="ECO:0000259" key="1">
    <source>
        <dbReference type="PROSITE" id="PS51819"/>
    </source>
</evidence>
<comment type="caution">
    <text evidence="2">The sequence shown here is derived from an EMBL/GenBank/DDBJ whole genome shotgun (WGS) entry which is preliminary data.</text>
</comment>
<dbReference type="PROSITE" id="PS51819">
    <property type="entry name" value="VOC"/>
    <property type="match status" value="2"/>
</dbReference>
<dbReference type="PANTHER" id="PTHR34109:SF1">
    <property type="entry name" value="VOC DOMAIN-CONTAINING PROTEIN"/>
    <property type="match status" value="1"/>
</dbReference>
<dbReference type="Gene3D" id="3.30.720.120">
    <property type="match status" value="1"/>
</dbReference>
<dbReference type="Gene3D" id="3.30.720.110">
    <property type="match status" value="1"/>
</dbReference>
<name>A0ABP6S163_9PSEU</name>
<dbReference type="Pfam" id="PF00903">
    <property type="entry name" value="Glyoxalase"/>
    <property type="match status" value="1"/>
</dbReference>
<feature type="domain" description="VOC" evidence="1">
    <location>
        <begin position="208"/>
        <end position="312"/>
    </location>
</feature>
<reference evidence="3" key="1">
    <citation type="journal article" date="2019" name="Int. J. Syst. Evol. Microbiol.">
        <title>The Global Catalogue of Microorganisms (GCM) 10K type strain sequencing project: providing services to taxonomists for standard genome sequencing and annotation.</title>
        <authorList>
            <consortium name="The Broad Institute Genomics Platform"/>
            <consortium name="The Broad Institute Genome Sequencing Center for Infectious Disease"/>
            <person name="Wu L."/>
            <person name="Ma J."/>
        </authorList>
    </citation>
    <scope>NUCLEOTIDE SEQUENCE [LARGE SCALE GENOMIC DNA]</scope>
    <source>
        <strain evidence="3">JCM 9687</strain>
    </source>
</reference>
<dbReference type="EMBL" id="BAAAYK010000038">
    <property type="protein sequence ID" value="GAA3365226.1"/>
    <property type="molecule type" value="Genomic_DNA"/>
</dbReference>
<feature type="domain" description="VOC" evidence="1">
    <location>
        <begin position="62"/>
        <end position="188"/>
    </location>
</feature>
<accession>A0ABP6S163</accession>
<dbReference type="InterPro" id="IPR041581">
    <property type="entry name" value="Glyoxalase_6"/>
</dbReference>
<proteinExistence type="predicted"/>
<protein>
    <submittedName>
        <fullName evidence="2">VOC family protein</fullName>
    </submittedName>
</protein>
<dbReference type="InterPro" id="IPR004360">
    <property type="entry name" value="Glyas_Fos-R_dOase_dom"/>
</dbReference>
<dbReference type="InterPro" id="IPR029068">
    <property type="entry name" value="Glyas_Bleomycin-R_OHBP_Dase"/>
</dbReference>
<dbReference type="PANTHER" id="PTHR34109">
    <property type="entry name" value="BNAUNNG04460D PROTEIN-RELATED"/>
    <property type="match status" value="1"/>
</dbReference>
<keyword evidence="3" id="KW-1185">Reference proteome</keyword>
<sequence length="314" mass="34073">MTDPFDALREPIVPAEPSPQFAGRLRDRLERALLDDRGVTMTDTESTRTGAAREQRADLSDRVAMTLTPYLAVSDAPRAIDWYGAVLGARLRAEPYAMADGRLGHVELDVGGSALFLADEFPEIDMLAPVHRGGASTTLHVEVPDVDAVVQRAREHGATAVGDVEEHPYGRSGRFDDPFGHRWMIMTPPGRAEVSSEPAVPRPPRHGDIDYITIATPDTALAKEFYGAVLGWRFGPGNVEDGWQIEDVQPMAGMHGSDTGEVTLCFRTDDLDATLAEVRAQGGNADEPADMPYGRLATCTDNQGRTFYLLGAAE</sequence>
<dbReference type="RefSeq" id="WP_344931164.1">
    <property type="nucleotide sequence ID" value="NZ_BAAAYK010000038.1"/>
</dbReference>
<dbReference type="CDD" id="cd07246">
    <property type="entry name" value="VOC_like"/>
    <property type="match status" value="1"/>
</dbReference>
<dbReference type="Proteomes" id="UP001500483">
    <property type="component" value="Unassembled WGS sequence"/>
</dbReference>
<dbReference type="Gene3D" id="3.10.180.10">
    <property type="entry name" value="2,3-Dihydroxybiphenyl 1,2-Dioxygenase, domain 1"/>
    <property type="match status" value="1"/>
</dbReference>
<dbReference type="Pfam" id="PF18029">
    <property type="entry name" value="Glyoxalase_6"/>
    <property type="match status" value="1"/>
</dbReference>
<evidence type="ECO:0000313" key="2">
    <source>
        <dbReference type="EMBL" id="GAA3365226.1"/>
    </source>
</evidence>